<dbReference type="NCBIfam" id="TIGR01181">
    <property type="entry name" value="dTDP_gluc_dehyt"/>
    <property type="match status" value="1"/>
</dbReference>
<dbReference type="CDD" id="cd05246">
    <property type="entry name" value="dTDP_GD_SDR_e"/>
    <property type="match status" value="1"/>
</dbReference>
<dbReference type="GO" id="GO:0008460">
    <property type="term" value="F:dTDP-glucose 4,6-dehydratase activity"/>
    <property type="evidence" value="ECO:0007669"/>
    <property type="project" value="UniProtKB-EC"/>
</dbReference>
<name>A0A2M8PH55_9CHLR</name>
<evidence type="ECO:0000256" key="2">
    <source>
        <dbReference type="ARBA" id="ARBA00001911"/>
    </source>
</evidence>
<evidence type="ECO:0000256" key="1">
    <source>
        <dbReference type="ARBA" id="ARBA00001539"/>
    </source>
</evidence>
<evidence type="ECO:0000256" key="7">
    <source>
        <dbReference type="ARBA" id="ARBA00023239"/>
    </source>
</evidence>
<comment type="catalytic activity">
    <reaction evidence="1 8">
        <text>dTDP-alpha-D-glucose = dTDP-4-dehydro-6-deoxy-alpha-D-glucose + H2O</text>
        <dbReference type="Rhea" id="RHEA:17221"/>
        <dbReference type="ChEBI" id="CHEBI:15377"/>
        <dbReference type="ChEBI" id="CHEBI:57477"/>
        <dbReference type="ChEBI" id="CHEBI:57649"/>
        <dbReference type="EC" id="4.2.1.46"/>
    </reaction>
</comment>
<accession>A0A2M8PH55</accession>
<evidence type="ECO:0000256" key="3">
    <source>
        <dbReference type="ARBA" id="ARBA00008178"/>
    </source>
</evidence>
<comment type="caution">
    <text evidence="10">The sequence shown here is derived from an EMBL/GenBank/DDBJ whole genome shotgun (WGS) entry which is preliminary data.</text>
</comment>
<keyword evidence="7 8" id="KW-0456">Lyase</keyword>
<feature type="domain" description="NAD(P)-binding" evidence="9">
    <location>
        <begin position="5"/>
        <end position="304"/>
    </location>
</feature>
<dbReference type="InterPro" id="IPR005888">
    <property type="entry name" value="dTDP_Gluc_deHydtase"/>
</dbReference>
<evidence type="ECO:0000256" key="5">
    <source>
        <dbReference type="ARBA" id="ARBA00016977"/>
    </source>
</evidence>
<comment type="similarity">
    <text evidence="3 8">Belongs to the NAD(P)-dependent epimerase/dehydratase family. dTDP-glucose dehydratase subfamily.</text>
</comment>
<dbReference type="PANTHER" id="PTHR43000">
    <property type="entry name" value="DTDP-D-GLUCOSE 4,6-DEHYDRATASE-RELATED"/>
    <property type="match status" value="1"/>
</dbReference>
<dbReference type="Pfam" id="PF16363">
    <property type="entry name" value="GDP_Man_Dehyd"/>
    <property type="match status" value="1"/>
</dbReference>
<dbReference type="Gene3D" id="3.40.50.720">
    <property type="entry name" value="NAD(P)-binding Rossmann-like Domain"/>
    <property type="match status" value="1"/>
</dbReference>
<dbReference type="FunFam" id="3.40.50.720:FF:000304">
    <property type="entry name" value="UDP-glucose 4,6-dehydratase"/>
    <property type="match status" value="1"/>
</dbReference>
<dbReference type="Gene3D" id="3.90.25.10">
    <property type="entry name" value="UDP-galactose 4-epimerase, domain 1"/>
    <property type="match status" value="1"/>
</dbReference>
<evidence type="ECO:0000313" key="11">
    <source>
        <dbReference type="Proteomes" id="UP000229681"/>
    </source>
</evidence>
<dbReference type="EMBL" id="PGTM01000026">
    <property type="protein sequence ID" value="PJF36875.1"/>
    <property type="molecule type" value="Genomic_DNA"/>
</dbReference>
<dbReference type="AlphaFoldDB" id="A0A2M8PH55"/>
<dbReference type="EC" id="4.2.1.46" evidence="4 8"/>
<evidence type="ECO:0000256" key="4">
    <source>
        <dbReference type="ARBA" id="ARBA00011990"/>
    </source>
</evidence>
<keyword evidence="6" id="KW-0520">NAD</keyword>
<organism evidence="10 11">
    <name type="scientific">Candidatus Thermofonsia Clade 1 bacterium</name>
    <dbReference type="NCBI Taxonomy" id="2364210"/>
    <lineage>
        <taxon>Bacteria</taxon>
        <taxon>Bacillati</taxon>
        <taxon>Chloroflexota</taxon>
        <taxon>Candidatus Thermofontia</taxon>
        <taxon>Candidatus Thermofonsia Clade 1</taxon>
    </lineage>
</organism>
<dbReference type="GO" id="GO:0009225">
    <property type="term" value="P:nucleotide-sugar metabolic process"/>
    <property type="evidence" value="ECO:0007669"/>
    <property type="project" value="InterPro"/>
</dbReference>
<dbReference type="Proteomes" id="UP000229681">
    <property type="component" value="Unassembled WGS sequence"/>
</dbReference>
<evidence type="ECO:0000259" key="9">
    <source>
        <dbReference type="Pfam" id="PF16363"/>
    </source>
</evidence>
<dbReference type="SUPFAM" id="SSF51735">
    <property type="entry name" value="NAD(P)-binding Rossmann-fold domains"/>
    <property type="match status" value="1"/>
</dbReference>
<gene>
    <name evidence="10" type="primary">rfbB</name>
    <name evidence="10" type="ORF">CUN49_03155</name>
</gene>
<reference evidence="10 11" key="1">
    <citation type="submission" date="2017-11" db="EMBL/GenBank/DDBJ databases">
        <title>Evolution of Phototrophy in the Chloroflexi Phylum Driven by Horizontal Gene Transfer.</title>
        <authorList>
            <person name="Ward L.M."/>
            <person name="Hemp J."/>
            <person name="Shih P.M."/>
            <person name="Mcglynn S.E."/>
            <person name="Fischer W."/>
        </authorList>
    </citation>
    <scope>NUCLEOTIDE SEQUENCE [LARGE SCALE GENOMIC DNA]</scope>
    <source>
        <strain evidence="10">JP3_13</strain>
    </source>
</reference>
<evidence type="ECO:0000256" key="8">
    <source>
        <dbReference type="RuleBase" id="RU004473"/>
    </source>
</evidence>
<evidence type="ECO:0000313" key="10">
    <source>
        <dbReference type="EMBL" id="PJF36875.1"/>
    </source>
</evidence>
<comment type="cofactor">
    <cofactor evidence="2 8">
        <name>NAD(+)</name>
        <dbReference type="ChEBI" id="CHEBI:57540"/>
    </cofactor>
</comment>
<dbReference type="InterPro" id="IPR036291">
    <property type="entry name" value="NAD(P)-bd_dom_sf"/>
</dbReference>
<evidence type="ECO:0000256" key="6">
    <source>
        <dbReference type="ARBA" id="ARBA00023027"/>
    </source>
</evidence>
<sequence length="341" mass="39058">MKNILVTGGAGFIGSAFVRYMVQAYPHYTVVVFDKLTYAGNLDNLLPVHDAPNYRFERGDIAEAPTVRRVLEQYQIDAIVNFAAESHVDRSILNSHAFLETDVIGVYVLLEQARQLGIKRFHQVSTDEVYGWIAEGAFKETDPLQPNNPYSAAKASGEMLVRAYHVTHGMHTTVTRGSNTYGPYQYPEKMMPLFITEAIDDRPLPVYGDGKQVRDWLYVDDHARAIDLVLHRGAPGEVYNVGGENEQHNIDVTRRLLRLLGKPETLIRHVADRPGHDRRYAVDCSKIKALGWQRNDDFESLLAQTVAWYQHNAWWWRKIKTGEYLEYYKQQYAQRLAEAKS</sequence>
<proteinExistence type="inferred from homology"/>
<dbReference type="InterPro" id="IPR016040">
    <property type="entry name" value="NAD(P)-bd_dom"/>
</dbReference>
<protein>
    <recommendedName>
        <fullName evidence="5 8">dTDP-glucose 4,6-dehydratase</fullName>
        <ecNumber evidence="4 8">4.2.1.46</ecNumber>
    </recommendedName>
</protein>